<dbReference type="EMBL" id="JANPWZ010000752">
    <property type="protein sequence ID" value="KAJ3572601.1"/>
    <property type="molecule type" value="Genomic_DNA"/>
</dbReference>
<keyword evidence="4" id="KW-1185">Reference proteome</keyword>
<evidence type="ECO:0000256" key="1">
    <source>
        <dbReference type="SAM" id="MobiDB-lite"/>
    </source>
</evidence>
<name>A0A9W8TMT3_9PEZI</name>
<dbReference type="PANTHER" id="PTHR10237">
    <property type="entry name" value="DEFORMED EPIDERMAL AUTOREGULATORY FACTOR 1 HOMOLOG SUPPRESSIN"/>
    <property type="match status" value="1"/>
</dbReference>
<feature type="region of interest" description="Disordered" evidence="1">
    <location>
        <begin position="1238"/>
        <end position="1262"/>
    </location>
</feature>
<dbReference type="Pfam" id="PF14737">
    <property type="entry name" value="DUF4470"/>
    <property type="match status" value="1"/>
</dbReference>
<evidence type="ECO:0000313" key="3">
    <source>
        <dbReference type="EMBL" id="KAJ3572601.1"/>
    </source>
</evidence>
<evidence type="ECO:0000313" key="4">
    <source>
        <dbReference type="Proteomes" id="UP001148614"/>
    </source>
</evidence>
<dbReference type="InterPro" id="IPR027974">
    <property type="entry name" value="DUF4470"/>
</dbReference>
<feature type="domain" description="DUF4470" evidence="2">
    <location>
        <begin position="15"/>
        <end position="102"/>
    </location>
</feature>
<dbReference type="GO" id="GO:0000981">
    <property type="term" value="F:DNA-binding transcription factor activity, RNA polymerase II-specific"/>
    <property type="evidence" value="ECO:0007669"/>
    <property type="project" value="TreeGrafter"/>
</dbReference>
<dbReference type="PANTHER" id="PTHR10237:SF15">
    <property type="entry name" value="LD37257P"/>
    <property type="match status" value="1"/>
</dbReference>
<accession>A0A9W8TMT3</accession>
<dbReference type="AlphaFoldDB" id="A0A9W8TMT3"/>
<sequence>MLTPATINIQSYFYPVGNTPAISLTQSVPPGDPADILLLGCGDLRNTLFTIHNNGPQQLDITCCDNQKAIIARNILLLTLIIDDEDGQNNTSMWNLYYHIYLDKPSLDLLCSQSKKLHDLSNTLDAWQQSKYGRCISFCDTATLVEVRKMWAFYSTGQKGAGFARFKAQFKSVLDRVKARRKDVGCATGMTIGFRCAFPAHLELIDDLSALSKHYWNHGTTDVRADLISAATHPNPAILSVGDGAVLHYGTDPLLGFHLAGVAAPLDSTDSSIKQLPRREQFAALARAKFGEWVKSFRQCSRGSNTKLRFFVGDAVSFSHTLQHKRVTSENTGHWYRDRYGARPLVLDGTGYSSPADAPLAFDVIDTSNLCDHLGSLTLLTATSPLLRDHAGAVLYTEVLANNHKTSREVLEQVLCGHVPTLSTLLDLFPIEYWTNTMPTSIGDETLFDTMSKQLSGNIESVKLYDQLFLRTSWKRAVCMHLATAPPQTIPLRFDSKELAKVLYEVYVHMFLGEDMMHKFANITLHSISKSSLVWYQRSSFASFLRLVQTRVSCDWKAVMDHTMDLVENRPNAPMGMNYYQELNTYLYVLGTYATDIMANWQNREQVPLMSLFKSVVPLDGEEYADLRDWKNIPPAVCVTLKIPRKKLAVFTNMKVEQLGTPAVHCQIQAVRSMWMMGGWQNIYPAIQLSFGKVSTRGRPYDDSYELIVQEDEEGWNGKSDLIASFFTSTFHLLQDPQKVEVTFGVHSTPVSTATFVSKLGLTLQVFQTTLDDSNSVYVTRYAPNQTGFPVVSGFALTSASSVIEIGAHSSLAASIDQRTGHMTALTGRLEITSNDLQQALADGCKVQKSVKSPCEISVSLGESPALSLYFPTFVKETGQKLRIARKSRYVEVVAHVADCSIWASYPYYIYPVQSHSGKVVNSNMSYLKLQKCPLIQIDEPKKLGWLNTHIAMVMSSRERALRDNSNNLLPSAGEQVRLDFKESLFSLFMHFSGVQGAQNRTMYLNNPTNGGVHIIIITSALRLDLANRVVLADCAVLPLTHTMMPNIVDSLTRMQKSGVITTRVNDAEMKLWRHVLPAYVERCRDWSHRENCEYTSANSIPLNTQNGKPVLCTCGAGKFPLNFMTDVPGWDTLSKYAVRAAISPAFWAPFADDIYAPDLSVLNAAAPEVAQKTRVDGGCWACGQKEQSDGECQRAHWKAHKVLCQGCSSSPGLCSPSPLVLSVTLFVIVAFMTDPGHPGRGPTRGKPTLYDPLGERERQLA</sequence>
<evidence type="ECO:0000259" key="2">
    <source>
        <dbReference type="Pfam" id="PF14737"/>
    </source>
</evidence>
<dbReference type="VEuPathDB" id="FungiDB:F4678DRAFT_471001"/>
<dbReference type="GO" id="GO:0005634">
    <property type="term" value="C:nucleus"/>
    <property type="evidence" value="ECO:0007669"/>
    <property type="project" value="TreeGrafter"/>
</dbReference>
<organism evidence="3 4">
    <name type="scientific">Xylaria arbuscula</name>
    <dbReference type="NCBI Taxonomy" id="114810"/>
    <lineage>
        <taxon>Eukaryota</taxon>
        <taxon>Fungi</taxon>
        <taxon>Dikarya</taxon>
        <taxon>Ascomycota</taxon>
        <taxon>Pezizomycotina</taxon>
        <taxon>Sordariomycetes</taxon>
        <taxon>Xylariomycetidae</taxon>
        <taxon>Xylariales</taxon>
        <taxon>Xylariaceae</taxon>
        <taxon>Xylaria</taxon>
    </lineage>
</organism>
<proteinExistence type="predicted"/>
<dbReference type="Proteomes" id="UP001148614">
    <property type="component" value="Unassembled WGS sequence"/>
</dbReference>
<comment type="caution">
    <text evidence="3">The sequence shown here is derived from an EMBL/GenBank/DDBJ whole genome shotgun (WGS) entry which is preliminary data.</text>
</comment>
<dbReference type="InterPro" id="IPR024119">
    <property type="entry name" value="TF_DEAF-1"/>
</dbReference>
<protein>
    <recommendedName>
        <fullName evidence="2">DUF4470 domain-containing protein</fullName>
    </recommendedName>
</protein>
<gene>
    <name evidence="3" type="ORF">NPX13_g4993</name>
</gene>
<reference evidence="3" key="1">
    <citation type="submission" date="2022-07" db="EMBL/GenBank/DDBJ databases">
        <title>Genome Sequence of Xylaria arbuscula.</title>
        <authorList>
            <person name="Buettner E."/>
        </authorList>
    </citation>
    <scope>NUCLEOTIDE SEQUENCE</scope>
    <source>
        <strain evidence="3">VT107</strain>
    </source>
</reference>